<dbReference type="PANTHER" id="PTHR36750">
    <property type="entry name" value="SEC-C MOTIF PROTEIN"/>
    <property type="match status" value="1"/>
</dbReference>
<dbReference type="GeneID" id="110801089"/>
<accession>A0ABM3QH71</accession>
<evidence type="ECO:0000313" key="1">
    <source>
        <dbReference type="Proteomes" id="UP000813463"/>
    </source>
</evidence>
<reference evidence="2" key="2">
    <citation type="submission" date="2025-08" db="UniProtKB">
        <authorList>
            <consortium name="RefSeq"/>
        </authorList>
    </citation>
    <scope>IDENTIFICATION</scope>
    <source>
        <tissue evidence="2">Leaf</tissue>
    </source>
</reference>
<name>A0ABM3QH71_SPIOL</name>
<evidence type="ECO:0000313" key="2">
    <source>
        <dbReference type="RefSeq" id="XP_056682713.1"/>
    </source>
</evidence>
<reference evidence="1" key="1">
    <citation type="journal article" date="2021" name="Nat. Commun.">
        <title>Genomic analyses provide insights into spinach domestication and the genetic basis of agronomic traits.</title>
        <authorList>
            <person name="Cai X."/>
            <person name="Sun X."/>
            <person name="Xu C."/>
            <person name="Sun H."/>
            <person name="Wang X."/>
            <person name="Ge C."/>
            <person name="Zhang Z."/>
            <person name="Wang Q."/>
            <person name="Fei Z."/>
            <person name="Jiao C."/>
            <person name="Wang Q."/>
        </authorList>
    </citation>
    <scope>NUCLEOTIDE SEQUENCE [LARGE SCALE GENOMIC DNA]</scope>
    <source>
        <strain evidence="1">cv. Varoflay</strain>
    </source>
</reference>
<protein>
    <submittedName>
        <fullName evidence="2">Uncharacterized protein isoform X1</fullName>
    </submittedName>
</protein>
<proteinExistence type="predicted"/>
<gene>
    <name evidence="2" type="primary">LOC110801089</name>
</gene>
<dbReference type="Proteomes" id="UP000813463">
    <property type="component" value="Chromosome 4"/>
</dbReference>
<organism evidence="1 2">
    <name type="scientific">Spinacia oleracea</name>
    <name type="common">Spinach</name>
    <dbReference type="NCBI Taxonomy" id="3562"/>
    <lineage>
        <taxon>Eukaryota</taxon>
        <taxon>Viridiplantae</taxon>
        <taxon>Streptophyta</taxon>
        <taxon>Embryophyta</taxon>
        <taxon>Tracheophyta</taxon>
        <taxon>Spermatophyta</taxon>
        <taxon>Magnoliopsida</taxon>
        <taxon>eudicotyledons</taxon>
        <taxon>Gunneridae</taxon>
        <taxon>Pentapetalae</taxon>
        <taxon>Caryophyllales</taxon>
        <taxon>Chenopodiaceae</taxon>
        <taxon>Chenopodioideae</taxon>
        <taxon>Anserineae</taxon>
        <taxon>Spinacia</taxon>
    </lineage>
</organism>
<dbReference type="PANTHER" id="PTHR36750:SF1">
    <property type="entry name" value="SEC-C MOTIF PROTEIN"/>
    <property type="match status" value="1"/>
</dbReference>
<dbReference type="RefSeq" id="XP_056682713.1">
    <property type="nucleotide sequence ID" value="XM_056826735.1"/>
</dbReference>
<keyword evidence="1" id="KW-1185">Reference proteome</keyword>
<sequence length="224" mass="25391">MAHRILGTIRSNSIFFSHLNSHQNPSQYRWISTTSHLDASWMDSIKGVFTGKKPTSSDSDSAEGKFSLHSFADELAKARKLGTLKQYVVGRSSEATFADAFEKQESILRFLANFDPNGENLQISQKKEAAKQCKCTMADVENTLAKYTWAKEAQHKLQKLKDEGKPMPKSMAEVLWKRQIARLAERGKEVQILIHQLTDDCVEEIIVIQHKSHVDMIPFLLLSN</sequence>